<dbReference type="AlphaFoldDB" id="A0A516GH71"/>
<feature type="transmembrane region" description="Helical" evidence="1">
    <location>
        <begin position="37"/>
        <end position="56"/>
    </location>
</feature>
<evidence type="ECO:0000256" key="1">
    <source>
        <dbReference type="SAM" id="Phobius"/>
    </source>
</evidence>
<dbReference type="KEGG" id="dpm:FNV33_01845"/>
<feature type="transmembrane region" description="Helical" evidence="1">
    <location>
        <begin position="12"/>
        <end position="31"/>
    </location>
</feature>
<evidence type="ECO:0000313" key="2">
    <source>
        <dbReference type="EMBL" id="QDO90855.1"/>
    </source>
</evidence>
<keyword evidence="1" id="KW-0812">Transmembrane</keyword>
<accession>A0A516GH71</accession>
<proteinExistence type="predicted"/>
<gene>
    <name evidence="2" type="ORF">FNV33_01845</name>
</gene>
<dbReference type="RefSeq" id="WP_143333086.1">
    <property type="nucleotide sequence ID" value="NZ_CP041626.1"/>
</dbReference>
<protein>
    <submittedName>
        <fullName evidence="2">Uncharacterized protein</fullName>
    </submittedName>
</protein>
<dbReference type="Proteomes" id="UP000315953">
    <property type="component" value="Chromosome"/>
</dbReference>
<organism evidence="2 3">
    <name type="scientific">Dolosigranulum pigrum</name>
    <dbReference type="NCBI Taxonomy" id="29394"/>
    <lineage>
        <taxon>Bacteria</taxon>
        <taxon>Bacillati</taxon>
        <taxon>Bacillota</taxon>
        <taxon>Bacilli</taxon>
        <taxon>Lactobacillales</taxon>
        <taxon>Carnobacteriaceae</taxon>
        <taxon>Dolosigranulum</taxon>
    </lineage>
</organism>
<keyword evidence="1" id="KW-1133">Transmembrane helix</keyword>
<dbReference type="EMBL" id="CP041626">
    <property type="protein sequence ID" value="QDO90855.1"/>
    <property type="molecule type" value="Genomic_DNA"/>
</dbReference>
<evidence type="ECO:0000313" key="3">
    <source>
        <dbReference type="Proteomes" id="UP000315953"/>
    </source>
</evidence>
<feature type="transmembrane region" description="Helical" evidence="1">
    <location>
        <begin position="85"/>
        <end position="105"/>
    </location>
</feature>
<reference evidence="2 3" key="1">
    <citation type="submission" date="2019-07" db="EMBL/GenBank/DDBJ databases">
        <title>Genome assembly of a nasal isolate of Dolosigranulum pigrum from a chronic sinusitis patient.</title>
        <authorList>
            <person name="Baig S."/>
            <person name="Overballe-Petersen S."/>
            <person name="Kaspar U."/>
            <person name="Rendboe A."/>
            <person name="de Man T."/>
            <person name="Liu C."/>
            <person name="Price L.B."/>
            <person name="Stegger M."/>
            <person name="Becker K."/>
            <person name="Skytt Andersen P."/>
        </authorList>
    </citation>
    <scope>NUCLEOTIDE SEQUENCE [LARGE SCALE GENOMIC DNA]</scope>
    <source>
        <strain evidence="2 3">83VPs-KB5</strain>
    </source>
</reference>
<sequence length="107" mass="12208">MMKVRDWRSLGINLLIVALIIYGVHLLNIVHGIDFVYLVYIVPGVIGITGLVHGILTPKYDSLFGIGVSLIMLLAWLIYFPRQSLPIIIGYMLWGFISHWIGWHFSK</sequence>
<feature type="transmembrane region" description="Helical" evidence="1">
    <location>
        <begin position="63"/>
        <end position="79"/>
    </location>
</feature>
<keyword evidence="1" id="KW-0472">Membrane</keyword>
<name>A0A516GH71_9LACT</name>